<dbReference type="Gene3D" id="3.30.420.150">
    <property type="entry name" value="Exopolyphosphatase. Domain 2"/>
    <property type="match status" value="1"/>
</dbReference>
<feature type="domain" description="Ppx/GppA phosphatase C-terminal" evidence="4">
    <location>
        <begin position="312"/>
        <end position="460"/>
    </location>
</feature>
<dbReference type="InterPro" id="IPR030673">
    <property type="entry name" value="PyroPPase_GppA_Ppx"/>
</dbReference>
<dbReference type="InterPro" id="IPR003695">
    <property type="entry name" value="Ppx_GppA_N"/>
</dbReference>
<dbReference type="InterPro" id="IPR050273">
    <property type="entry name" value="GppA/Ppx_hydrolase"/>
</dbReference>
<keyword evidence="6" id="KW-1185">Reference proteome</keyword>
<dbReference type="PANTHER" id="PTHR30005:SF0">
    <property type="entry name" value="RETROGRADE REGULATION PROTEIN 2"/>
    <property type="match status" value="1"/>
</dbReference>
<evidence type="ECO:0000259" key="4">
    <source>
        <dbReference type="Pfam" id="PF21447"/>
    </source>
</evidence>
<feature type="domain" description="Ppx/GppA phosphatase N-terminal" evidence="3">
    <location>
        <begin position="23"/>
        <end position="300"/>
    </location>
</feature>
<dbReference type="PANTHER" id="PTHR30005">
    <property type="entry name" value="EXOPOLYPHOSPHATASE"/>
    <property type="match status" value="1"/>
</dbReference>
<proteinExistence type="inferred from homology"/>
<dbReference type="SUPFAM" id="SSF109604">
    <property type="entry name" value="HD-domain/PDEase-like"/>
    <property type="match status" value="1"/>
</dbReference>
<protein>
    <submittedName>
        <fullName evidence="5">Exopolyphosphatase / guanosine-5'-triphosphate,3'-diphosphate pyrophosphatase</fullName>
    </submittedName>
</protein>
<keyword evidence="2" id="KW-0378">Hydrolase</keyword>
<dbReference type="PIRSF" id="PIRSF001267">
    <property type="entry name" value="Pyrophosphatase_GppA_Ppx"/>
    <property type="match status" value="1"/>
</dbReference>
<dbReference type="Gene3D" id="1.10.3210.10">
    <property type="entry name" value="Hypothetical protein af1432"/>
    <property type="match status" value="1"/>
</dbReference>
<dbReference type="EMBL" id="FQYT01000022">
    <property type="protein sequence ID" value="SHJ45276.1"/>
    <property type="molecule type" value="Genomic_DNA"/>
</dbReference>
<dbReference type="OrthoDB" id="9814545at2"/>
<dbReference type="Pfam" id="PF02541">
    <property type="entry name" value="Ppx-GppA"/>
    <property type="match status" value="1"/>
</dbReference>
<dbReference type="Pfam" id="PF21447">
    <property type="entry name" value="Ppx-GppA_III"/>
    <property type="match status" value="1"/>
</dbReference>
<evidence type="ECO:0000313" key="6">
    <source>
        <dbReference type="Proteomes" id="UP000184342"/>
    </source>
</evidence>
<dbReference type="GO" id="GO:0016462">
    <property type="term" value="F:pyrophosphatase activity"/>
    <property type="evidence" value="ECO:0007669"/>
    <property type="project" value="TreeGrafter"/>
</dbReference>
<dbReference type="Gene3D" id="3.30.420.40">
    <property type="match status" value="1"/>
</dbReference>
<dbReference type="AlphaFoldDB" id="A0A1M6JF06"/>
<evidence type="ECO:0000256" key="2">
    <source>
        <dbReference type="ARBA" id="ARBA00022801"/>
    </source>
</evidence>
<dbReference type="SUPFAM" id="SSF53067">
    <property type="entry name" value="Actin-like ATPase domain"/>
    <property type="match status" value="2"/>
</dbReference>
<reference evidence="5 6" key="1">
    <citation type="submission" date="2016-11" db="EMBL/GenBank/DDBJ databases">
        <authorList>
            <person name="Jaros S."/>
            <person name="Januszkiewicz K."/>
            <person name="Wedrychowicz H."/>
        </authorList>
    </citation>
    <scope>NUCLEOTIDE SEQUENCE [LARGE SCALE GENOMIC DNA]</scope>
    <source>
        <strain evidence="5 6">DSM 15970</strain>
    </source>
</reference>
<dbReference type="InterPro" id="IPR048950">
    <property type="entry name" value="Ppx_GppA_C"/>
</dbReference>
<evidence type="ECO:0000259" key="3">
    <source>
        <dbReference type="Pfam" id="PF02541"/>
    </source>
</evidence>
<dbReference type="Proteomes" id="UP000184342">
    <property type="component" value="Unassembled WGS sequence"/>
</dbReference>
<dbReference type="InterPro" id="IPR003607">
    <property type="entry name" value="HD/PDEase_dom"/>
</dbReference>
<dbReference type="RefSeq" id="WP_073994248.1">
    <property type="nucleotide sequence ID" value="NZ_FQYT01000022.1"/>
</dbReference>
<organism evidence="5 6">
    <name type="scientific">Parasporobacterium paucivorans DSM 15970</name>
    <dbReference type="NCBI Taxonomy" id="1122934"/>
    <lineage>
        <taxon>Bacteria</taxon>
        <taxon>Bacillati</taxon>
        <taxon>Bacillota</taxon>
        <taxon>Clostridia</taxon>
        <taxon>Lachnospirales</taxon>
        <taxon>Lachnospiraceae</taxon>
        <taxon>Parasporobacterium</taxon>
    </lineage>
</organism>
<dbReference type="CDD" id="cd24052">
    <property type="entry name" value="ASKHA_NBD_HpPPX-GppA-like"/>
    <property type="match status" value="1"/>
</dbReference>
<evidence type="ECO:0000313" key="5">
    <source>
        <dbReference type="EMBL" id="SHJ45276.1"/>
    </source>
</evidence>
<gene>
    <name evidence="5" type="ORF">SAMN02745691_01981</name>
</gene>
<dbReference type="STRING" id="1122934.SAMN02745691_01981"/>
<evidence type="ECO:0000256" key="1">
    <source>
        <dbReference type="ARBA" id="ARBA00007125"/>
    </source>
</evidence>
<sequence length="506" mass="57091">MKKLGIIDIGSNSVRMVVLHIKPDGSFRLIDEVKETLRLGERNGDSRNLQPEKMRTAIETLRFFKDLGEALEVDELVATATEAVRRAPNREDFLKMVQEEIGIRISVLSGMQESYYDYFGAINTMVLSDCLIMDIGGASTELILVRNREFRQSVSLPFGAITMAEMFRLKDPLTEETRQKMRKFLYSEFANLTWLESAGPLVGIGGSFRNLSKIDRKLKNYPLDITHNYSMTDMDVNEIFRLVSGKSAKDRTDIKGLSADRADIFPGALAEIEALLDFTGIKSIQVSGAGLREGIGYEHMLGGREPVRDVLENSLDNLVKNFGVNERHASNVWNLSRTLYHQLQEELGIERNQERVLKTAALLHDCGINVSYYDHHKHSFYTILNSRINGLSHKELVMAAMVAAMHRKDEMKLTAPFKSLLDRKEYNTVRQLGIMVRIAESLDRRQNGNVIGIESQIAAKTVTLRIQAWISPGLEINDAKSIAGTFARTFGKQLQIQESEEVDSVE</sequence>
<dbReference type="InterPro" id="IPR043129">
    <property type="entry name" value="ATPase_NBD"/>
</dbReference>
<accession>A0A1M6JF06</accession>
<name>A0A1M6JF06_9FIRM</name>
<dbReference type="CDD" id="cd00077">
    <property type="entry name" value="HDc"/>
    <property type="match status" value="1"/>
</dbReference>
<comment type="similarity">
    <text evidence="1">Belongs to the GppA/Ppx family.</text>
</comment>